<sequence length="301" mass="33777">MDEPKALLSILSHVAHGYVGNRACTFPLQYYGWDVDTIHTTDFSNHPGYGKLTGTKATPHQISQLFQGLRDVVDFSSYKIFIVGYCPNADVMQTIYNEIAPALVGSTRPILVVDPVLGDNGKLYVPEAVVPVHRDFLKLGLVDLTTPNQFEIELLTNVKIDSWNLVKMALDTFYLLYRVENVVILSVEIDNSMYSVGYCHSEPENSRIFRVPIQKIGCLFNGSGDVLTGLLTNEFYANGCRLSPNVLAGVLARLNKILLYSYEDEKRKTGQVPLVVKDVRLISLRKVLDEDFGDEWDATYM</sequence>
<dbReference type="InterPro" id="IPR029056">
    <property type="entry name" value="Ribokinase-like"/>
</dbReference>
<dbReference type="SUPFAM" id="SSF53613">
    <property type="entry name" value="Ribokinase-like"/>
    <property type="match status" value="1"/>
</dbReference>
<dbReference type="AlphaFoldDB" id="A0A1L0B949"/>
<evidence type="ECO:0000256" key="2">
    <source>
        <dbReference type="ARBA" id="ARBA00012104"/>
    </source>
</evidence>
<dbReference type="GO" id="GO:0008478">
    <property type="term" value="F:pyridoxal kinase activity"/>
    <property type="evidence" value="ECO:0007669"/>
    <property type="project" value="UniProtKB-EC"/>
</dbReference>
<dbReference type="Proteomes" id="UP000182334">
    <property type="component" value="Chromosome I"/>
</dbReference>
<evidence type="ECO:0000313" key="8">
    <source>
        <dbReference type="Proteomes" id="UP000182334"/>
    </source>
</evidence>
<keyword evidence="8" id="KW-1185">Reference proteome</keyword>
<reference evidence="7 8" key="1">
    <citation type="submission" date="2016-10" db="EMBL/GenBank/DDBJ databases">
        <authorList>
            <person name="de Groot N.N."/>
        </authorList>
    </citation>
    <scope>NUCLEOTIDE SEQUENCE [LARGE SCALE GENOMIC DNA]</scope>
    <source>
        <strain evidence="7 8">CBS 141442</strain>
    </source>
</reference>
<dbReference type="EC" id="2.7.1.35" evidence="2"/>
<evidence type="ECO:0000256" key="5">
    <source>
        <dbReference type="ARBA" id="ARBA00022777"/>
    </source>
</evidence>
<dbReference type="PANTHER" id="PTHR10534:SF2">
    <property type="entry name" value="PYRIDOXAL KINASE"/>
    <property type="match status" value="1"/>
</dbReference>
<evidence type="ECO:0000256" key="6">
    <source>
        <dbReference type="ARBA" id="ARBA00022840"/>
    </source>
</evidence>
<keyword evidence="4" id="KW-0547">Nucleotide-binding</keyword>
<proteinExistence type="inferred from homology"/>
<evidence type="ECO:0000256" key="1">
    <source>
        <dbReference type="ARBA" id="ARBA00008805"/>
    </source>
</evidence>
<dbReference type="OrthoDB" id="2104723at2759"/>
<comment type="similarity">
    <text evidence="1">Belongs to the pyridoxine kinase family.</text>
</comment>
<organism evidence="7 8">
    <name type="scientific">Sungouiella intermedia</name>
    <dbReference type="NCBI Taxonomy" id="45354"/>
    <lineage>
        <taxon>Eukaryota</taxon>
        <taxon>Fungi</taxon>
        <taxon>Dikarya</taxon>
        <taxon>Ascomycota</taxon>
        <taxon>Saccharomycotina</taxon>
        <taxon>Pichiomycetes</taxon>
        <taxon>Metschnikowiaceae</taxon>
        <taxon>Sungouiella</taxon>
    </lineage>
</organism>
<evidence type="ECO:0000256" key="3">
    <source>
        <dbReference type="ARBA" id="ARBA00022679"/>
    </source>
</evidence>
<dbReference type="GO" id="GO:0009443">
    <property type="term" value="P:pyridoxal 5'-phosphate salvage"/>
    <property type="evidence" value="ECO:0007669"/>
    <property type="project" value="InterPro"/>
</dbReference>
<evidence type="ECO:0000313" key="7">
    <source>
        <dbReference type="EMBL" id="SGZ47909.1"/>
    </source>
</evidence>
<dbReference type="GO" id="GO:0005524">
    <property type="term" value="F:ATP binding"/>
    <property type="evidence" value="ECO:0007669"/>
    <property type="project" value="UniProtKB-KW"/>
</dbReference>
<protein>
    <recommendedName>
        <fullName evidence="2">pyridoxal kinase</fullName>
        <ecNumber evidence="2">2.7.1.35</ecNumber>
    </recommendedName>
</protein>
<dbReference type="Gene3D" id="3.40.1190.20">
    <property type="match status" value="1"/>
</dbReference>
<keyword evidence="3" id="KW-0808">Transferase</keyword>
<dbReference type="CDD" id="cd01173">
    <property type="entry name" value="pyridoxal_pyridoxamine_kinase"/>
    <property type="match status" value="1"/>
</dbReference>
<dbReference type="PANTHER" id="PTHR10534">
    <property type="entry name" value="PYRIDOXAL KINASE"/>
    <property type="match status" value="1"/>
</dbReference>
<accession>A0A1L0B949</accession>
<keyword evidence="5" id="KW-0418">Kinase</keyword>
<keyword evidence="6" id="KW-0067">ATP-binding</keyword>
<dbReference type="EMBL" id="LT635756">
    <property type="protein sequence ID" value="SGZ47909.1"/>
    <property type="molecule type" value="Genomic_DNA"/>
</dbReference>
<gene>
    <name evidence="7" type="ORF">SAMEA4029010_CIC11G00000003670</name>
</gene>
<dbReference type="InterPro" id="IPR004625">
    <property type="entry name" value="PyrdxlKinase"/>
</dbReference>
<dbReference type="GO" id="GO:0005829">
    <property type="term" value="C:cytosol"/>
    <property type="evidence" value="ECO:0007669"/>
    <property type="project" value="TreeGrafter"/>
</dbReference>
<dbReference type="STRING" id="45354.A0A1L0B949"/>
<evidence type="ECO:0000256" key="4">
    <source>
        <dbReference type="ARBA" id="ARBA00022741"/>
    </source>
</evidence>
<name>A0A1L0B949_9ASCO</name>